<sequence>DHVVDLLTTIDACKAQMDITLNFDLTKNYLDLIVTYVSIMILMSRVDDRKAVLALYNCAHEFLHSKSDPAYHRLGQMVLEYDPPMKKLSEEFVPHSRHLMPALMSLHKVYPMRNLTAELMRSSNLLGILADPPKMANVPPTDMVGIGTYVFHTVV</sequence>
<dbReference type="Proteomes" id="UP000762676">
    <property type="component" value="Unassembled WGS sequence"/>
</dbReference>
<name>A0AAV4JGS4_9GAST</name>
<keyword evidence="3" id="KW-1185">Reference proteome</keyword>
<organism evidence="2 3">
    <name type="scientific">Elysia marginata</name>
    <dbReference type="NCBI Taxonomy" id="1093978"/>
    <lineage>
        <taxon>Eukaryota</taxon>
        <taxon>Metazoa</taxon>
        <taxon>Spiralia</taxon>
        <taxon>Lophotrochozoa</taxon>
        <taxon>Mollusca</taxon>
        <taxon>Gastropoda</taxon>
        <taxon>Heterobranchia</taxon>
        <taxon>Euthyneura</taxon>
        <taxon>Panpulmonata</taxon>
        <taxon>Sacoglossa</taxon>
        <taxon>Placobranchoidea</taxon>
        <taxon>Plakobranchidae</taxon>
        <taxon>Elysia</taxon>
    </lineage>
</organism>
<dbReference type="GO" id="GO:0030031">
    <property type="term" value="P:cell projection assembly"/>
    <property type="evidence" value="ECO:0007669"/>
    <property type="project" value="TreeGrafter"/>
</dbReference>
<accession>A0AAV4JGS4</accession>
<feature type="non-terminal residue" evidence="2">
    <location>
        <position position="1"/>
    </location>
</feature>
<protein>
    <submittedName>
        <fullName evidence="2">Nck-associated protein 1</fullName>
    </submittedName>
</protein>
<dbReference type="PANTHER" id="PTHR12093">
    <property type="entry name" value="NCK-ASSOCIATED PROTEIN 1"/>
    <property type="match status" value="1"/>
</dbReference>
<dbReference type="GO" id="GO:0048812">
    <property type="term" value="P:neuron projection morphogenesis"/>
    <property type="evidence" value="ECO:0007669"/>
    <property type="project" value="TreeGrafter"/>
</dbReference>
<proteinExistence type="inferred from homology"/>
<dbReference type="PANTHER" id="PTHR12093:SF10">
    <property type="entry name" value="MEMBRANE-ASSOCIATED PROTEIN HEM"/>
    <property type="match status" value="1"/>
</dbReference>
<dbReference type="GO" id="GO:0016477">
    <property type="term" value="P:cell migration"/>
    <property type="evidence" value="ECO:0007669"/>
    <property type="project" value="TreeGrafter"/>
</dbReference>
<comment type="caution">
    <text evidence="2">The sequence shown here is derived from an EMBL/GenBank/DDBJ whole genome shotgun (WGS) entry which is preliminary data.</text>
</comment>
<gene>
    <name evidence="2" type="ORF">ElyMa_003349500</name>
</gene>
<evidence type="ECO:0000256" key="1">
    <source>
        <dbReference type="ARBA" id="ARBA00037947"/>
    </source>
</evidence>
<dbReference type="Pfam" id="PF09735">
    <property type="entry name" value="Nckap1"/>
    <property type="match status" value="1"/>
</dbReference>
<dbReference type="GO" id="GO:0031209">
    <property type="term" value="C:SCAR complex"/>
    <property type="evidence" value="ECO:0007669"/>
    <property type="project" value="TreeGrafter"/>
</dbReference>
<dbReference type="InterPro" id="IPR019137">
    <property type="entry name" value="Nck-associated_protein-1"/>
</dbReference>
<reference evidence="2 3" key="1">
    <citation type="journal article" date="2021" name="Elife">
        <title>Chloroplast acquisition without the gene transfer in kleptoplastic sea slugs, Plakobranchus ocellatus.</title>
        <authorList>
            <person name="Maeda T."/>
            <person name="Takahashi S."/>
            <person name="Yoshida T."/>
            <person name="Shimamura S."/>
            <person name="Takaki Y."/>
            <person name="Nagai Y."/>
            <person name="Toyoda A."/>
            <person name="Suzuki Y."/>
            <person name="Arimoto A."/>
            <person name="Ishii H."/>
            <person name="Satoh N."/>
            <person name="Nishiyama T."/>
            <person name="Hasebe M."/>
            <person name="Maruyama T."/>
            <person name="Minagawa J."/>
            <person name="Obokata J."/>
            <person name="Shigenobu S."/>
        </authorList>
    </citation>
    <scope>NUCLEOTIDE SEQUENCE [LARGE SCALE GENOMIC DNA]</scope>
</reference>
<dbReference type="EMBL" id="BMAT01006906">
    <property type="protein sequence ID" value="GFS21889.1"/>
    <property type="molecule type" value="Genomic_DNA"/>
</dbReference>
<evidence type="ECO:0000313" key="2">
    <source>
        <dbReference type="EMBL" id="GFS21889.1"/>
    </source>
</evidence>
<dbReference type="GO" id="GO:0030866">
    <property type="term" value="P:cortical actin cytoskeleton organization"/>
    <property type="evidence" value="ECO:0007669"/>
    <property type="project" value="TreeGrafter"/>
</dbReference>
<comment type="similarity">
    <text evidence="1">Belongs to the HEM-1/HEM-2 family.</text>
</comment>
<evidence type="ECO:0000313" key="3">
    <source>
        <dbReference type="Proteomes" id="UP000762676"/>
    </source>
</evidence>
<dbReference type="AlphaFoldDB" id="A0AAV4JGS4"/>